<evidence type="ECO:0000259" key="4">
    <source>
        <dbReference type="Pfam" id="PF13407"/>
    </source>
</evidence>
<proteinExistence type="inferred from homology"/>
<evidence type="ECO:0000256" key="3">
    <source>
        <dbReference type="ARBA" id="ARBA00022729"/>
    </source>
</evidence>
<feature type="domain" description="Periplasmic binding protein" evidence="4">
    <location>
        <begin position="29"/>
        <end position="283"/>
    </location>
</feature>
<dbReference type="CDD" id="cd06309">
    <property type="entry name" value="PBP1_galactofuranose_YtfQ-like"/>
    <property type="match status" value="1"/>
</dbReference>
<dbReference type="InterPro" id="IPR025997">
    <property type="entry name" value="SBP_2_dom"/>
</dbReference>
<dbReference type="GO" id="GO:0030246">
    <property type="term" value="F:carbohydrate binding"/>
    <property type="evidence" value="ECO:0007669"/>
    <property type="project" value="UniProtKB-ARBA"/>
</dbReference>
<dbReference type="Proteomes" id="UP000077355">
    <property type="component" value="Unassembled WGS sequence"/>
</dbReference>
<evidence type="ECO:0000256" key="2">
    <source>
        <dbReference type="ARBA" id="ARBA00007639"/>
    </source>
</evidence>
<evidence type="ECO:0000313" key="5">
    <source>
        <dbReference type="EMBL" id="OAB48064.1"/>
    </source>
</evidence>
<dbReference type="AlphaFoldDB" id="A0A168QQ98"/>
<organism evidence="5 6">
    <name type="scientific">Paenibacillus antarcticus</name>
    <dbReference type="NCBI Taxonomy" id="253703"/>
    <lineage>
        <taxon>Bacteria</taxon>
        <taxon>Bacillati</taxon>
        <taxon>Bacillota</taxon>
        <taxon>Bacilli</taxon>
        <taxon>Bacillales</taxon>
        <taxon>Paenibacillaceae</taxon>
        <taxon>Paenibacillus</taxon>
    </lineage>
</organism>
<reference evidence="5 6" key="1">
    <citation type="submission" date="2016-03" db="EMBL/GenBank/DDBJ databases">
        <title>Draft genome sequence of Paenibacillus antarcticus CECT 5836.</title>
        <authorList>
            <person name="Shin S.-K."/>
            <person name="Yi H."/>
        </authorList>
    </citation>
    <scope>NUCLEOTIDE SEQUENCE [LARGE SCALE GENOMIC DNA]</scope>
    <source>
        <strain evidence="5 6">CECT 5836</strain>
    </source>
</reference>
<dbReference type="SUPFAM" id="SSF53822">
    <property type="entry name" value="Periplasmic binding protein-like I"/>
    <property type="match status" value="1"/>
</dbReference>
<sequence length="310" mass="34426">MEVMPQDTVLSESQHSTQKITLGYSQLGSESDWRKANTNSVKESAKEAGITLLFENAEQSQEKQFEAIRSFIKQKVDVIAIAPVVQSGWEPILQEVKQAGIPVIIADRSVNVTDSSLYVTFIGSDFYDEGRKAGKYLLDKMKGRPGPIGIVELQGTMDSSPTIERKNGFREIIDSRADLKILKTRSANFTLEQGKKVMQSIIEELGEDIDVLFSHNDDMALGAIEAMEEAGLRPGIDIVIISVDGTRKSFEMMVQGKINAVVECNPLLGMNLMQVVKEIMGGKNLPKRIVLPESIFTQSIAEREINNRKY</sequence>
<gene>
    <name evidence="5" type="ORF">PBAT_04000</name>
</gene>
<name>A0A168QQ98_9BACL</name>
<dbReference type="PANTHER" id="PTHR46847">
    <property type="entry name" value="D-ALLOSE-BINDING PERIPLASMIC PROTEIN-RELATED"/>
    <property type="match status" value="1"/>
</dbReference>
<comment type="subcellular location">
    <subcellularLocation>
        <location evidence="1">Cell envelope</location>
    </subcellularLocation>
</comment>
<dbReference type="InterPro" id="IPR028082">
    <property type="entry name" value="Peripla_BP_I"/>
</dbReference>
<keyword evidence="3" id="KW-0732">Signal</keyword>
<protein>
    <submittedName>
        <fullName evidence="5">LacI family transcriptional regulator</fullName>
    </submittedName>
</protein>
<dbReference type="PANTHER" id="PTHR46847:SF3">
    <property type="entry name" value="GALACTOFURANOSE-BINDING PROTEIN YTFQ"/>
    <property type="match status" value="1"/>
</dbReference>
<dbReference type="Pfam" id="PF13407">
    <property type="entry name" value="Peripla_BP_4"/>
    <property type="match status" value="1"/>
</dbReference>
<dbReference type="GO" id="GO:0030313">
    <property type="term" value="C:cell envelope"/>
    <property type="evidence" value="ECO:0007669"/>
    <property type="project" value="UniProtKB-SubCell"/>
</dbReference>
<evidence type="ECO:0000313" key="6">
    <source>
        <dbReference type="Proteomes" id="UP000077355"/>
    </source>
</evidence>
<comment type="similarity">
    <text evidence="2">Belongs to the bacterial solute-binding protein 2 family.</text>
</comment>
<dbReference type="Gene3D" id="3.40.50.2300">
    <property type="match status" value="2"/>
</dbReference>
<dbReference type="EMBL" id="LVJI01000002">
    <property type="protein sequence ID" value="OAB48064.1"/>
    <property type="molecule type" value="Genomic_DNA"/>
</dbReference>
<comment type="caution">
    <text evidence="5">The sequence shown here is derived from an EMBL/GenBank/DDBJ whole genome shotgun (WGS) entry which is preliminary data.</text>
</comment>
<accession>A0A168QQ98</accession>
<evidence type="ECO:0000256" key="1">
    <source>
        <dbReference type="ARBA" id="ARBA00004196"/>
    </source>
</evidence>
<keyword evidence="6" id="KW-1185">Reference proteome</keyword>